<sequence length="98" mass="11007">MKNSKPIFILKNEVGKEQRYTLGDQGQLVPLVAISEEKVSWQSVNTISETCKILKLGRNTLMSLIKSGQLKAVKAGIKRWIVPGWAIEDFLQRPKQGV</sequence>
<reference evidence="2 3" key="1">
    <citation type="journal article" date="2012" name="J. Bacteriol.">
        <title>Draft Genome Sequences for Two Metal-Reducing Pelosinus fermentans Strains Isolated from a Cr(VI)-Contaminated Site and for Type Strain R7.</title>
        <authorList>
            <person name="Brown S.D."/>
            <person name="Podar M."/>
            <person name="Klingeman D.M."/>
            <person name="Johnson C.M."/>
            <person name="Yang Z.K."/>
            <person name="Utturkar S.M."/>
            <person name="Land M.L."/>
            <person name="Mosher J.J."/>
            <person name="Hurt R.A.Jr."/>
            <person name="Phelps T.J."/>
            <person name="Palumbo A.V."/>
            <person name="Arkin A.P."/>
            <person name="Hazen T.C."/>
            <person name="Elias D.A."/>
        </authorList>
    </citation>
    <scope>NUCLEOTIDE SEQUENCE [LARGE SCALE GENOMIC DNA]</scope>
    <source>
        <strain evidence="2 3">B4</strain>
    </source>
</reference>
<accession>I9LG94</accession>
<feature type="domain" description="Helix-turn-helix" evidence="1">
    <location>
        <begin position="46"/>
        <end position="93"/>
    </location>
</feature>
<proteinExistence type="predicted"/>
<dbReference type="OrthoDB" id="1685179at2"/>
<evidence type="ECO:0000259" key="1">
    <source>
        <dbReference type="Pfam" id="PF12728"/>
    </source>
</evidence>
<dbReference type="EMBL" id="AKVJ01000017">
    <property type="protein sequence ID" value="EIW19514.1"/>
    <property type="molecule type" value="Genomic_DNA"/>
</dbReference>
<evidence type="ECO:0000313" key="3">
    <source>
        <dbReference type="Proteomes" id="UP000004324"/>
    </source>
</evidence>
<keyword evidence="3" id="KW-1185">Reference proteome</keyword>
<dbReference type="Proteomes" id="UP000004324">
    <property type="component" value="Unassembled WGS sequence"/>
</dbReference>
<dbReference type="RefSeq" id="WP_007932362.1">
    <property type="nucleotide sequence ID" value="NZ_AKVJ01000017.1"/>
</dbReference>
<name>I9LG94_9FIRM</name>
<protein>
    <recommendedName>
        <fullName evidence="1">Helix-turn-helix domain-containing protein</fullName>
    </recommendedName>
</protein>
<organism evidence="2 3">
    <name type="scientific">Pelosinus fermentans B4</name>
    <dbReference type="NCBI Taxonomy" id="1149862"/>
    <lineage>
        <taxon>Bacteria</taxon>
        <taxon>Bacillati</taxon>
        <taxon>Bacillota</taxon>
        <taxon>Negativicutes</taxon>
        <taxon>Selenomonadales</taxon>
        <taxon>Sporomusaceae</taxon>
        <taxon>Pelosinus</taxon>
    </lineage>
</organism>
<evidence type="ECO:0000313" key="2">
    <source>
        <dbReference type="EMBL" id="EIW19514.1"/>
    </source>
</evidence>
<dbReference type="Pfam" id="PF12728">
    <property type="entry name" value="HTH_17"/>
    <property type="match status" value="1"/>
</dbReference>
<dbReference type="AlphaFoldDB" id="I9LG94"/>
<gene>
    <name evidence="2" type="ORF">FB4_2697</name>
</gene>
<dbReference type="InterPro" id="IPR041657">
    <property type="entry name" value="HTH_17"/>
</dbReference>
<dbReference type="PATRIC" id="fig|1149862.3.peg.1245"/>
<comment type="caution">
    <text evidence="2">The sequence shown here is derived from an EMBL/GenBank/DDBJ whole genome shotgun (WGS) entry which is preliminary data.</text>
</comment>